<evidence type="ECO:0000313" key="2">
    <source>
        <dbReference type="EMBL" id="KAG8535570.1"/>
    </source>
</evidence>
<reference evidence="2" key="1">
    <citation type="thesis" date="2020" institute="ProQuest LLC" country="789 East Eisenhower Parkway, Ann Arbor, MI, USA">
        <title>Comparative Genomics and Chromosome Evolution.</title>
        <authorList>
            <person name="Mudd A.B."/>
        </authorList>
    </citation>
    <scope>NUCLEOTIDE SEQUENCE</scope>
    <source>
        <strain evidence="2">237g6f4</strain>
        <tissue evidence="2">Blood</tissue>
    </source>
</reference>
<keyword evidence="3" id="KW-1185">Reference proteome</keyword>
<proteinExistence type="predicted"/>
<name>A0AAV6YIW5_ENGPU</name>
<feature type="region of interest" description="Disordered" evidence="1">
    <location>
        <begin position="1"/>
        <end position="32"/>
    </location>
</feature>
<protein>
    <submittedName>
        <fullName evidence="2">Uncharacterized protein</fullName>
    </submittedName>
</protein>
<dbReference type="Proteomes" id="UP000824782">
    <property type="component" value="Unassembled WGS sequence"/>
</dbReference>
<organism evidence="2 3">
    <name type="scientific">Engystomops pustulosus</name>
    <name type="common">Tungara frog</name>
    <name type="synonym">Physalaemus pustulosus</name>
    <dbReference type="NCBI Taxonomy" id="76066"/>
    <lineage>
        <taxon>Eukaryota</taxon>
        <taxon>Metazoa</taxon>
        <taxon>Chordata</taxon>
        <taxon>Craniata</taxon>
        <taxon>Vertebrata</taxon>
        <taxon>Euteleostomi</taxon>
        <taxon>Amphibia</taxon>
        <taxon>Batrachia</taxon>
        <taxon>Anura</taxon>
        <taxon>Neobatrachia</taxon>
        <taxon>Hyloidea</taxon>
        <taxon>Leptodactylidae</taxon>
        <taxon>Leiuperinae</taxon>
        <taxon>Engystomops</taxon>
    </lineage>
</organism>
<gene>
    <name evidence="2" type="ORF">GDO81_028249</name>
</gene>
<dbReference type="EMBL" id="WNYA01063135">
    <property type="protein sequence ID" value="KAG8535570.1"/>
    <property type="molecule type" value="Genomic_DNA"/>
</dbReference>
<evidence type="ECO:0000256" key="1">
    <source>
        <dbReference type="SAM" id="MobiDB-lite"/>
    </source>
</evidence>
<sequence>MTYLRADDSHSLINSASHNSITENPHQPVTLRARRRREELYVSECNKDGMLYQRKVITVMSSVGGGAVTTSHTGYTGRRRGCDYLSHRM</sequence>
<evidence type="ECO:0000313" key="3">
    <source>
        <dbReference type="Proteomes" id="UP000824782"/>
    </source>
</evidence>
<comment type="caution">
    <text evidence="2">The sequence shown here is derived from an EMBL/GenBank/DDBJ whole genome shotgun (WGS) entry which is preliminary data.</text>
</comment>
<feature type="compositionally biased region" description="Polar residues" evidence="1">
    <location>
        <begin position="11"/>
        <end position="27"/>
    </location>
</feature>
<feature type="compositionally biased region" description="Basic and acidic residues" evidence="1">
    <location>
        <begin position="1"/>
        <end position="10"/>
    </location>
</feature>
<accession>A0AAV6YIW5</accession>
<dbReference type="AlphaFoldDB" id="A0AAV6YIW5"/>